<keyword evidence="3" id="KW-1185">Reference proteome</keyword>
<feature type="compositionally biased region" description="Basic and acidic residues" evidence="1">
    <location>
        <begin position="204"/>
        <end position="216"/>
    </location>
</feature>
<dbReference type="EMBL" id="JAUIRO010000001">
    <property type="protein sequence ID" value="KAK0734693.1"/>
    <property type="molecule type" value="Genomic_DNA"/>
</dbReference>
<evidence type="ECO:0000313" key="2">
    <source>
        <dbReference type="EMBL" id="KAK0734693.1"/>
    </source>
</evidence>
<organism evidence="2 3">
    <name type="scientific">Lasiosphaeria miniovina</name>
    <dbReference type="NCBI Taxonomy" id="1954250"/>
    <lineage>
        <taxon>Eukaryota</taxon>
        <taxon>Fungi</taxon>
        <taxon>Dikarya</taxon>
        <taxon>Ascomycota</taxon>
        <taxon>Pezizomycotina</taxon>
        <taxon>Sordariomycetes</taxon>
        <taxon>Sordariomycetidae</taxon>
        <taxon>Sordariales</taxon>
        <taxon>Lasiosphaeriaceae</taxon>
        <taxon>Lasiosphaeria</taxon>
    </lineage>
</organism>
<gene>
    <name evidence="2" type="ORF">B0T26DRAFT_762156</name>
</gene>
<dbReference type="RefSeq" id="XP_060303570.1">
    <property type="nucleotide sequence ID" value="XM_060446410.1"/>
</dbReference>
<reference evidence="2" key="1">
    <citation type="submission" date="2023-06" db="EMBL/GenBank/DDBJ databases">
        <title>Genome-scale phylogeny and comparative genomics of the fungal order Sordariales.</title>
        <authorList>
            <consortium name="Lawrence Berkeley National Laboratory"/>
            <person name="Hensen N."/>
            <person name="Bonometti L."/>
            <person name="Westerberg I."/>
            <person name="Brannstrom I.O."/>
            <person name="Guillou S."/>
            <person name="Cros-Aarteil S."/>
            <person name="Calhoun S."/>
            <person name="Haridas S."/>
            <person name="Kuo A."/>
            <person name="Mondo S."/>
            <person name="Pangilinan J."/>
            <person name="Riley R."/>
            <person name="LaButti K."/>
            <person name="Andreopoulos B."/>
            <person name="Lipzen A."/>
            <person name="Chen C."/>
            <person name="Yanf M."/>
            <person name="Daum C."/>
            <person name="Ng V."/>
            <person name="Clum A."/>
            <person name="Steindorff A."/>
            <person name="Ohm R."/>
            <person name="Martin F."/>
            <person name="Silar P."/>
            <person name="Natvig D."/>
            <person name="Lalanne C."/>
            <person name="Gautier V."/>
            <person name="Ament-velasquez S.L."/>
            <person name="Kruys A."/>
            <person name="Hutchinson M.I."/>
            <person name="Powell A.J."/>
            <person name="Barry K."/>
            <person name="Miller A.N."/>
            <person name="Grigoriev I.V."/>
            <person name="Debuchy R."/>
            <person name="Gladieux P."/>
            <person name="Thoren M.H."/>
            <person name="Johannesson H."/>
        </authorList>
    </citation>
    <scope>NUCLEOTIDE SEQUENCE</scope>
    <source>
        <strain evidence="2">SMH2392-1A</strain>
    </source>
</reference>
<name>A0AA40BIH8_9PEZI</name>
<dbReference type="GeneID" id="85329680"/>
<sequence length="265" mass="30384">MSDPEKRPLLDIRFFQMRYAMQHIFAGIQAAGALQAIFGGEPPDDDTPGSGRDEPFLPTDWDNMLREALELGILSERTEAIWRKSLLERAYHEALQKDREYKEFQPTKTGSGICSLKEEEKEERLPMQQSKHDDSDEEQKGMPDGREKGKQKISISTGSGIGLKEEKEERLPMQQSKHNDSHEEQKEMPEGRERGKQKTSISTDKGKGTDNSEGKTLKLTRKLSKLSLKGSYRRLKEAPGKFKRPRVASLFHKPKEEERVREQES</sequence>
<feature type="compositionally biased region" description="Basic and acidic residues" evidence="1">
    <location>
        <begin position="253"/>
        <end position="265"/>
    </location>
</feature>
<feature type="compositionally biased region" description="Basic and acidic residues" evidence="1">
    <location>
        <begin position="163"/>
        <end position="196"/>
    </location>
</feature>
<accession>A0AA40BIH8</accession>
<evidence type="ECO:0000256" key="1">
    <source>
        <dbReference type="SAM" id="MobiDB-lite"/>
    </source>
</evidence>
<dbReference type="Proteomes" id="UP001172101">
    <property type="component" value="Unassembled WGS sequence"/>
</dbReference>
<proteinExistence type="predicted"/>
<dbReference type="AlphaFoldDB" id="A0AA40BIH8"/>
<feature type="region of interest" description="Disordered" evidence="1">
    <location>
        <begin position="246"/>
        <end position="265"/>
    </location>
</feature>
<comment type="caution">
    <text evidence="2">The sequence shown here is derived from an EMBL/GenBank/DDBJ whole genome shotgun (WGS) entry which is preliminary data.</text>
</comment>
<feature type="compositionally biased region" description="Basic and acidic residues" evidence="1">
    <location>
        <begin position="116"/>
        <end position="150"/>
    </location>
</feature>
<feature type="region of interest" description="Disordered" evidence="1">
    <location>
        <begin position="102"/>
        <end position="222"/>
    </location>
</feature>
<protein>
    <submittedName>
        <fullName evidence="2">Uncharacterized protein</fullName>
    </submittedName>
</protein>
<evidence type="ECO:0000313" key="3">
    <source>
        <dbReference type="Proteomes" id="UP001172101"/>
    </source>
</evidence>